<feature type="transmembrane region" description="Helical" evidence="7">
    <location>
        <begin position="179"/>
        <end position="203"/>
    </location>
</feature>
<feature type="transmembrane region" description="Helical" evidence="7">
    <location>
        <begin position="223"/>
        <end position="244"/>
    </location>
</feature>
<keyword evidence="6 7" id="KW-0472">Membrane</keyword>
<evidence type="ECO:0000256" key="1">
    <source>
        <dbReference type="ARBA" id="ARBA00004141"/>
    </source>
</evidence>
<keyword evidence="3 7" id="KW-0592">Phosphate transport</keyword>
<evidence type="ECO:0000313" key="9">
    <source>
        <dbReference type="EMBL" id="KDQ06366.1"/>
    </source>
</evidence>
<protein>
    <recommendedName>
        <fullName evidence="7">Phosphate transporter</fullName>
    </recommendedName>
</protein>
<evidence type="ECO:0000256" key="5">
    <source>
        <dbReference type="ARBA" id="ARBA00022989"/>
    </source>
</evidence>
<keyword evidence="5 7" id="KW-1133">Transmembrane helix</keyword>
<keyword evidence="10" id="KW-1185">Reference proteome</keyword>
<dbReference type="EMBL" id="KL198139">
    <property type="protein sequence ID" value="KDQ06366.1"/>
    <property type="molecule type" value="Genomic_DNA"/>
</dbReference>
<dbReference type="PANTHER" id="PTHR11101:SF80">
    <property type="entry name" value="PHOSPHATE TRANSPORTER"/>
    <property type="match status" value="1"/>
</dbReference>
<dbReference type="Proteomes" id="UP000027195">
    <property type="component" value="Unassembled WGS sequence"/>
</dbReference>
<dbReference type="InterPro" id="IPR001204">
    <property type="entry name" value="Phos_transporter"/>
</dbReference>
<dbReference type="HOGENOM" id="CLU_015355_3_0_1"/>
<feature type="transmembrane region" description="Helical" evidence="7">
    <location>
        <begin position="147"/>
        <end position="167"/>
    </location>
</feature>
<evidence type="ECO:0000313" key="10">
    <source>
        <dbReference type="Proteomes" id="UP000027195"/>
    </source>
</evidence>
<comment type="function">
    <text evidence="7">Sodium-phosphate symporter.</text>
</comment>
<evidence type="ECO:0000256" key="6">
    <source>
        <dbReference type="ARBA" id="ARBA00023136"/>
    </source>
</evidence>
<comment type="subcellular location">
    <subcellularLocation>
        <location evidence="1 7">Membrane</location>
        <topology evidence="1 7">Multi-pass membrane protein</topology>
    </subcellularLocation>
</comment>
<feature type="transmembrane region" description="Helical" evidence="7">
    <location>
        <begin position="86"/>
        <end position="105"/>
    </location>
</feature>
<dbReference type="GO" id="GO:0005315">
    <property type="term" value="F:phosphate transmembrane transporter activity"/>
    <property type="evidence" value="ECO:0007669"/>
    <property type="project" value="InterPro"/>
</dbReference>
<dbReference type="STRING" id="930990.A0A067M482"/>
<feature type="transmembrane region" description="Helical" evidence="7">
    <location>
        <begin position="535"/>
        <end position="562"/>
    </location>
</feature>
<keyword evidence="2 7" id="KW-0813">Transport</keyword>
<feature type="transmembrane region" description="Helical" evidence="7">
    <location>
        <begin position="47"/>
        <end position="65"/>
    </location>
</feature>
<dbReference type="Pfam" id="PF01384">
    <property type="entry name" value="PHO4"/>
    <property type="match status" value="1"/>
</dbReference>
<gene>
    <name evidence="9" type="ORF">BOTBODRAFT_181652</name>
</gene>
<dbReference type="GO" id="GO:0035435">
    <property type="term" value="P:phosphate ion transmembrane transport"/>
    <property type="evidence" value="ECO:0007669"/>
    <property type="project" value="TreeGrafter"/>
</dbReference>
<evidence type="ECO:0000256" key="8">
    <source>
        <dbReference type="SAM" id="MobiDB-lite"/>
    </source>
</evidence>
<evidence type="ECO:0000256" key="2">
    <source>
        <dbReference type="ARBA" id="ARBA00022448"/>
    </source>
</evidence>
<keyword evidence="4 7" id="KW-0812">Transmembrane</keyword>
<reference evidence="10" key="1">
    <citation type="journal article" date="2014" name="Proc. Natl. Acad. Sci. U.S.A.">
        <title>Extensive sampling of basidiomycete genomes demonstrates inadequacy of the white-rot/brown-rot paradigm for wood decay fungi.</title>
        <authorList>
            <person name="Riley R."/>
            <person name="Salamov A.A."/>
            <person name="Brown D.W."/>
            <person name="Nagy L.G."/>
            <person name="Floudas D."/>
            <person name="Held B.W."/>
            <person name="Levasseur A."/>
            <person name="Lombard V."/>
            <person name="Morin E."/>
            <person name="Otillar R."/>
            <person name="Lindquist E.A."/>
            <person name="Sun H."/>
            <person name="LaButti K.M."/>
            <person name="Schmutz J."/>
            <person name="Jabbour D."/>
            <person name="Luo H."/>
            <person name="Baker S.E."/>
            <person name="Pisabarro A.G."/>
            <person name="Walton J.D."/>
            <person name="Blanchette R.A."/>
            <person name="Henrissat B."/>
            <person name="Martin F."/>
            <person name="Cullen D."/>
            <person name="Hibbett D.S."/>
            <person name="Grigoriev I.V."/>
        </authorList>
    </citation>
    <scope>NUCLEOTIDE SEQUENCE [LARGE SCALE GENOMIC DNA]</scope>
    <source>
        <strain evidence="10">FD-172 SS1</strain>
    </source>
</reference>
<name>A0A067M482_BOTB1</name>
<sequence length="571" mass="61953">MARLTQYDYLFVWGLFFSFLDAFNIGANDVANSFATSVSSRSLTLRQAIGIATVMEFLGAVLVGARTAATIRNNIIDINIFEKDPAMLLLAMVCAITGSACWLTFATRNHMPVSTTHSIIGALCGVGVAGGGRHAVHWGWDGLGQIFASWGIAPCIAGGFASIVYLFTKYAVLKRKDSVRWGLYTSPLYFFVVSAILTMAIAWKGSPSLGLNKLSTGTTLAAIFGTAAVVTLLSILFWLPFVYCRVIRGDYTIRWYHFFLGPLLWKRQPPPDAGEHTADRAVPDYYAGHRPADHPAPGTPSEKVDPELEASHDSFEPPPPKPAPLSYNARAAEKYPIEGPWIEPKNLWIILRYRAIPFIWNLFTHGSSVDVVQMQNEGADAKRMADIHAHAAQYDNKTEHLYSFLQVLTASTASFAHGSNDVANAIGPFATIYLTWNSGTFAGSKAPVPVWILVFGGACIVLGLATYGYNMMRVLGNRLTLHSPSRGFSMELGASITVVLASQLAIPISTTQCITGATVAVGLCNGDTKALNWKMLAWIFLSWVLTVPMAGIISGCLFGIIINAPRFGAQN</sequence>
<feature type="compositionally biased region" description="Basic and acidic residues" evidence="8">
    <location>
        <begin position="302"/>
        <end position="315"/>
    </location>
</feature>
<accession>A0A067M482</accession>
<dbReference type="InParanoid" id="A0A067M482"/>
<evidence type="ECO:0000256" key="7">
    <source>
        <dbReference type="RuleBase" id="RU363058"/>
    </source>
</evidence>
<feature type="region of interest" description="Disordered" evidence="8">
    <location>
        <begin position="289"/>
        <end position="323"/>
    </location>
</feature>
<evidence type="ECO:0000256" key="4">
    <source>
        <dbReference type="ARBA" id="ARBA00022692"/>
    </source>
</evidence>
<dbReference type="PANTHER" id="PTHR11101">
    <property type="entry name" value="PHOSPHATE TRANSPORTER"/>
    <property type="match status" value="1"/>
</dbReference>
<feature type="transmembrane region" description="Helical" evidence="7">
    <location>
        <begin position="450"/>
        <end position="469"/>
    </location>
</feature>
<dbReference type="AlphaFoldDB" id="A0A067M482"/>
<feature type="transmembrane region" description="Helical" evidence="7">
    <location>
        <begin position="7"/>
        <end position="27"/>
    </location>
</feature>
<dbReference type="OrthoDB" id="260807at2759"/>
<dbReference type="GO" id="GO:0016020">
    <property type="term" value="C:membrane"/>
    <property type="evidence" value="ECO:0007669"/>
    <property type="project" value="UniProtKB-SubCell"/>
</dbReference>
<organism evidence="9 10">
    <name type="scientific">Botryobasidium botryosum (strain FD-172 SS1)</name>
    <dbReference type="NCBI Taxonomy" id="930990"/>
    <lineage>
        <taxon>Eukaryota</taxon>
        <taxon>Fungi</taxon>
        <taxon>Dikarya</taxon>
        <taxon>Basidiomycota</taxon>
        <taxon>Agaricomycotina</taxon>
        <taxon>Agaricomycetes</taxon>
        <taxon>Cantharellales</taxon>
        <taxon>Botryobasidiaceae</taxon>
        <taxon>Botryobasidium</taxon>
    </lineage>
</organism>
<comment type="similarity">
    <text evidence="7">Belongs to the inorganic phosphate transporter (PiT) (TC 2.A.20) family.</text>
</comment>
<evidence type="ECO:0000256" key="3">
    <source>
        <dbReference type="ARBA" id="ARBA00022592"/>
    </source>
</evidence>
<proteinExistence type="inferred from homology"/>